<sequence length="554" mass="62784">MGYNLDFKLYEAVEMRHYEEAHSLIGQGADPDGYRGHLGKTCLMNVLRGPGLEINEPFFKLILEAGADVTEMDQFGNSCLHYAVQCDKSGEVTREILKAGASTFVNLKNGSLETALMIAVRRLSFGVADEEGKANVVRQLLHFGASPEMKDRYGQTCFHACSECSDYVLEMLFDNESSPSIIINHADVNGFSPLQLAVLHCSLETVRLFLNNGANVNFMSPSHGPGFVFDNDLCENPWDWQSGSALHIAAYNGFDDTVEILLQHQANPNAINEHGLSVMMLAARATREDQLEKKKVVRTFHEPKVHLVAMNEIHGANIIGYFHLNDICDVNERDECGNTALHRMAEINSDPETLSTSDRPTALQKRVQALINAHADIFAVNNTGETCMSYALANGNIELLEVLMQRIALLERKQEYVPPSYKGFLDKSDELRRYYDQCVAEIENLNSTQIHGLASFYSILTSQYDWCVFNSRVVNDTRLLRESSSLNLTFPVYHWQIKERFSVMRTKHDLIERSMPILLRLFPFEFCRYPHIAYKILYYLRNLELENLICILKG</sequence>
<accession>A0ACC2PS27</accession>
<gene>
    <name evidence="1" type="ORF">QAD02_021564</name>
</gene>
<protein>
    <submittedName>
        <fullName evidence="1">Uncharacterized protein</fullName>
    </submittedName>
</protein>
<comment type="caution">
    <text evidence="1">The sequence shown here is derived from an EMBL/GenBank/DDBJ whole genome shotgun (WGS) entry which is preliminary data.</text>
</comment>
<dbReference type="Proteomes" id="UP001239111">
    <property type="component" value="Chromosome 1"/>
</dbReference>
<organism evidence="1 2">
    <name type="scientific">Eretmocerus hayati</name>
    <dbReference type="NCBI Taxonomy" id="131215"/>
    <lineage>
        <taxon>Eukaryota</taxon>
        <taxon>Metazoa</taxon>
        <taxon>Ecdysozoa</taxon>
        <taxon>Arthropoda</taxon>
        <taxon>Hexapoda</taxon>
        <taxon>Insecta</taxon>
        <taxon>Pterygota</taxon>
        <taxon>Neoptera</taxon>
        <taxon>Endopterygota</taxon>
        <taxon>Hymenoptera</taxon>
        <taxon>Apocrita</taxon>
        <taxon>Proctotrupomorpha</taxon>
        <taxon>Chalcidoidea</taxon>
        <taxon>Aphelinidae</taxon>
        <taxon>Aphelininae</taxon>
        <taxon>Eretmocerus</taxon>
    </lineage>
</organism>
<reference evidence="1" key="1">
    <citation type="submission" date="2023-04" db="EMBL/GenBank/DDBJ databases">
        <title>A chromosome-level genome assembly of the parasitoid wasp Eretmocerus hayati.</title>
        <authorList>
            <person name="Zhong Y."/>
            <person name="Liu S."/>
            <person name="Liu Y."/>
        </authorList>
    </citation>
    <scope>NUCLEOTIDE SEQUENCE</scope>
    <source>
        <strain evidence="1">ZJU_SS_LIU_2023</strain>
    </source>
</reference>
<proteinExistence type="predicted"/>
<evidence type="ECO:0000313" key="1">
    <source>
        <dbReference type="EMBL" id="KAJ8685771.1"/>
    </source>
</evidence>
<name>A0ACC2PS27_9HYME</name>
<keyword evidence="2" id="KW-1185">Reference proteome</keyword>
<evidence type="ECO:0000313" key="2">
    <source>
        <dbReference type="Proteomes" id="UP001239111"/>
    </source>
</evidence>
<dbReference type="EMBL" id="CM056741">
    <property type="protein sequence ID" value="KAJ8685771.1"/>
    <property type="molecule type" value="Genomic_DNA"/>
</dbReference>